<dbReference type="OrthoDB" id="2675156at2"/>
<dbReference type="PATRIC" id="fig|84022.5.peg.734"/>
<evidence type="ECO:0000256" key="2">
    <source>
        <dbReference type="SAM" id="Phobius"/>
    </source>
</evidence>
<feature type="transmembrane region" description="Helical" evidence="2">
    <location>
        <begin position="821"/>
        <end position="843"/>
    </location>
</feature>
<feature type="transmembrane region" description="Helical" evidence="2">
    <location>
        <begin position="1530"/>
        <end position="1551"/>
    </location>
</feature>
<feature type="compositionally biased region" description="Basic and acidic residues" evidence="1">
    <location>
        <begin position="1670"/>
        <end position="1687"/>
    </location>
</feature>
<protein>
    <submittedName>
        <fullName evidence="3">Uncharacterized protein</fullName>
    </submittedName>
</protein>
<feature type="transmembrane region" description="Helical" evidence="2">
    <location>
        <begin position="1456"/>
        <end position="1473"/>
    </location>
</feature>
<evidence type="ECO:0000256" key="1">
    <source>
        <dbReference type="SAM" id="MobiDB-lite"/>
    </source>
</evidence>
<evidence type="ECO:0000313" key="3">
    <source>
        <dbReference type="EMBL" id="AKL96243.1"/>
    </source>
</evidence>
<dbReference type="STRING" id="84022.CACET_c27980"/>
<dbReference type="Proteomes" id="UP000035704">
    <property type="component" value="Chromosome"/>
</dbReference>
<dbReference type="KEGG" id="cace:CACET_c27980"/>
<keyword evidence="2" id="KW-0472">Membrane</keyword>
<gene>
    <name evidence="3" type="ORF">CACET_c27980</name>
</gene>
<feature type="region of interest" description="Disordered" evidence="1">
    <location>
        <begin position="1668"/>
        <end position="1687"/>
    </location>
</feature>
<feature type="compositionally biased region" description="Polar residues" evidence="1">
    <location>
        <begin position="1599"/>
        <end position="1622"/>
    </location>
</feature>
<dbReference type="RefSeq" id="WP_044825263.1">
    <property type="nucleotide sequence ID" value="NZ_CP009687.1"/>
</dbReference>
<feature type="region of interest" description="Disordered" evidence="1">
    <location>
        <begin position="1594"/>
        <end position="1645"/>
    </location>
</feature>
<proteinExistence type="predicted"/>
<name>A0A0D8I8M7_9CLOT</name>
<organism evidence="3 4">
    <name type="scientific">Clostridium aceticum</name>
    <dbReference type="NCBI Taxonomy" id="84022"/>
    <lineage>
        <taxon>Bacteria</taxon>
        <taxon>Bacillati</taxon>
        <taxon>Bacillota</taxon>
        <taxon>Clostridia</taxon>
        <taxon>Eubacteriales</taxon>
        <taxon>Clostridiaceae</taxon>
        <taxon>Clostridium</taxon>
    </lineage>
</organism>
<feature type="transmembrane region" description="Helical" evidence="2">
    <location>
        <begin position="1485"/>
        <end position="1510"/>
    </location>
</feature>
<evidence type="ECO:0000313" key="4">
    <source>
        <dbReference type="Proteomes" id="UP000035704"/>
    </source>
</evidence>
<accession>A0A0D8I8M7</accession>
<sequence>MRIRDIFKRTLAAGLVVIAILQTCVTAFAYNNYSSQLGTNKALGSPILNSNFVADDWNKWEMIAWGVFLSNFATPLIDDYNSAFNANSNSGSKGSGYKALQFGSGSDPANAKVLQSLLDSAITQQKMGQIKQVYVKHTEVSGINGIQNAGGQENPLASLDDEDTATSEVDGNVISDGVYRQATLADFIFQTKEDDGDTYIKVSNLDGSINLLAKTWNTMSGYKTIYTFDKGKLPTFAVKRLDNKYETVFDYTNSWDVQLLNAWFGKILCGDLSDDFADELNTMWKQASSLPVYMDCFGNLVVKYKDSNRMLIPASANQYITDTPKINLINSLIFNGYLGSVNSKNLQLLGQQITWSTWGYLNPFSSSTGTDSGKPDKSGVPAFGSRINGIKSGTVNLYFDLDTIILQDIIASEKGTVFLGAGSAEINYGAMVKKLFDLDIQNLTGDYALKIEVSNLSDSKIDKLDSEIQKAIEQTALASTMISNVVLDNPKAQILSKVMTDNKEISLLNDAVIIPVQADKGLDGNKINTAGAARLFPTFMYNVYKGSIPTTAGTLDRKMVEDILNSSKSVSELRDNSLRSVNGNISHLASGFIVNNSDLFSVNLPSPSNLMRTSAPSSSDFFKKIGDVKYSGVNAVTVKYSSDKSEDSVFQRWVKAYPVSDTMINISNVLGTRDGTDFAQWSSFIYMTYLDWYGVTLKKELGKDPIMTSEFNPRIFDGNSDVLNIDIMSIAGVRTEEDKKKDVLNYTYLMLHPTEGREYRTDLMMSGMTDWVYRNYSNIVYGNASSYYSSINSNLATRNATGFLNIDSYSDNIFTSWFIEIYPTIAIIIIAAVMIIVLIMGLLRSRKISWFLITTVVVINSILIIPATGEVVPYVANKYVQQMFNGKMNYWSVSEAINNANMEKDLLDSTDNGNLTEEESAQVKGMVKTLNVVHLDRSIMLRTDISRKITETASGNYAALQTLRSARWMLPMLMRQFSANDGSADYVYIPAGDLFDDMSNMYWFYKEEDAAGTPTVNARMSVGSYTATNTLISNIRGHFPDYQYPEDYANEKWSSMSYYTEDTTNGNLIKKDRKDIVHTYGYLLEGNSNILSRSAGFSGAYSGKESFDKYVENSLHQIQSSTFTGLSSELERIAGQYIRSDRSTINQKYGYLWTTENPAHYFYQNVKDTFQSSDTLGKIVGDLQGTYVINGDNREVRKSFMHSYDSGNIRDISDLEGLFRNTIPYLYQMMLTTGGTDGESGLLGDSKISGYDLYKDNNKSWMYRSNWVVKIMENSMYTEPTTVRDSSGNSYKVLNPAMPDTYPASRPMVFSEAQRVESGLSEADLTLVELKCININKNVSRSWTLLLNYANTHGMNKEVILRQMALNTLMEFNKEFSPTGLLSGAKAMYPNSIDLRAISFDSVMKMLMINITKDVTYIQGDTMKSVVEDSDIFTAILLLASAFLCCYIIPLFRNVVLAAIFYLGLFSIIRAIISGHKTKARISLGYAVSNLLFLVMTLVYYGVFSGLMAITTTDEVLTVQSVQVSVGNPVWCFIIIIVVSIVYIIGMYKMLNHCFKNFRDMGFEVYAEIAQLATSNIADKFDSVGSKIANWGAGKDDGGSSTQSIKGSGSKGQNTTTVTVESGSLEAEVTGDSHPKNVNARTQTEYDSTTYSYNVDVDIENSGASEIDAEIERGKNMEKEDMNDMNM</sequence>
<keyword evidence="4" id="KW-1185">Reference proteome</keyword>
<reference evidence="3 4" key="1">
    <citation type="submission" date="2014-10" db="EMBL/GenBank/DDBJ databases">
        <title>Genome sequence of Clostridium aceticum DSM 1496.</title>
        <authorList>
            <person name="Poehlein A."/>
            <person name="Schiel-Bengelsdorf B."/>
            <person name="Gottschalk G."/>
            <person name="Duerre P."/>
            <person name="Daniel R."/>
        </authorList>
    </citation>
    <scope>NUCLEOTIDE SEQUENCE [LARGE SCALE GENOMIC DNA]</scope>
    <source>
        <strain evidence="3 4">DSM 1496</strain>
    </source>
</reference>
<dbReference type="EMBL" id="CP009687">
    <property type="protein sequence ID" value="AKL96243.1"/>
    <property type="molecule type" value="Genomic_DNA"/>
</dbReference>
<keyword evidence="2" id="KW-1133">Transmembrane helix</keyword>
<keyword evidence="2" id="KW-0812">Transmembrane</keyword>